<keyword evidence="11" id="KW-1185">Reference proteome</keyword>
<dbReference type="AlphaFoldDB" id="A0A4R9AV20"/>
<feature type="compositionally biased region" description="Basic and acidic residues" evidence="7">
    <location>
        <begin position="445"/>
        <end position="460"/>
    </location>
</feature>
<evidence type="ECO:0000256" key="7">
    <source>
        <dbReference type="SAM" id="MobiDB-lite"/>
    </source>
</evidence>
<accession>A0A4R9AV20</accession>
<evidence type="ECO:0000256" key="5">
    <source>
        <dbReference type="ARBA" id="ARBA00022989"/>
    </source>
</evidence>
<feature type="transmembrane region" description="Helical" evidence="8">
    <location>
        <begin position="282"/>
        <end position="302"/>
    </location>
</feature>
<dbReference type="SUPFAM" id="SSF103473">
    <property type="entry name" value="MFS general substrate transporter"/>
    <property type="match status" value="1"/>
</dbReference>
<protein>
    <submittedName>
        <fullName evidence="10">MFS transporter</fullName>
    </submittedName>
</protein>
<feature type="transmembrane region" description="Helical" evidence="8">
    <location>
        <begin position="308"/>
        <end position="330"/>
    </location>
</feature>
<dbReference type="InterPro" id="IPR036259">
    <property type="entry name" value="MFS_trans_sf"/>
</dbReference>
<dbReference type="Pfam" id="PF05977">
    <property type="entry name" value="MFS_3"/>
    <property type="match status" value="1"/>
</dbReference>
<evidence type="ECO:0000256" key="3">
    <source>
        <dbReference type="ARBA" id="ARBA00022475"/>
    </source>
</evidence>
<dbReference type="Proteomes" id="UP000297983">
    <property type="component" value="Unassembled WGS sequence"/>
</dbReference>
<dbReference type="Gene3D" id="1.20.1250.20">
    <property type="entry name" value="MFS general substrate transporter like domains"/>
    <property type="match status" value="2"/>
</dbReference>
<dbReference type="GO" id="GO:0022857">
    <property type="term" value="F:transmembrane transporter activity"/>
    <property type="evidence" value="ECO:0007669"/>
    <property type="project" value="InterPro"/>
</dbReference>
<feature type="transmembrane region" description="Helical" evidence="8">
    <location>
        <begin position="220"/>
        <end position="244"/>
    </location>
</feature>
<dbReference type="PANTHER" id="PTHR23513:SF11">
    <property type="entry name" value="STAPHYLOFERRIN A TRANSPORTER"/>
    <property type="match status" value="1"/>
</dbReference>
<dbReference type="InterPro" id="IPR020846">
    <property type="entry name" value="MFS_dom"/>
</dbReference>
<feature type="transmembrane region" description="Helical" evidence="8">
    <location>
        <begin position="46"/>
        <end position="65"/>
    </location>
</feature>
<comment type="subcellular location">
    <subcellularLocation>
        <location evidence="1">Cell membrane</location>
        <topology evidence="1">Multi-pass membrane protein</topology>
    </subcellularLocation>
</comment>
<feature type="transmembrane region" description="Helical" evidence="8">
    <location>
        <begin position="7"/>
        <end position="26"/>
    </location>
</feature>
<sequence>MFRSLSVVNYRIWFAGALVSNIGTWMQRTAQDWIVLTQLTDYNATAVGITMALQLGPMLLLMPWSGLIADRFNRRKLLILTQTLMGLLALGLGILTVLEVAQLWHVYLFAFGLGVVAAIDAPARQTFVSELVAEDNLSNAVALNSASFHGARLIGPAAAGLLTVAVGAGWVFMINAVTFAATVVAMALLRTSQLRRQPKVSRERGQLVAGFRYVRGRSDIVVVMIAVFLIGTFGLNFAIFTSTMATIEFGRGAAEFGLLSSIMAVGAVVGALLAARRSRARLRLVVLGAALFGVACALSAIMPSYASFAISLVLVGLSALTLMTTANAYVQTTTRPEMRGRVMALYMAIFVGGTPLGAPLVGWVADAFGPRWALGLAAMSGLLAASVVLFWMVRYRRLRVQLHPFSSPRVRVLHAGDGHEEAAVSPSRRSRTNVPEPDGSAQENEFDRDRALERESLAERNRETVTREIAIVEAAVPR</sequence>
<dbReference type="EMBL" id="SOHL01000015">
    <property type="protein sequence ID" value="TFD70676.1"/>
    <property type="molecule type" value="Genomic_DNA"/>
</dbReference>
<keyword evidence="6 8" id="KW-0472">Membrane</keyword>
<organism evidence="10 11">
    <name type="scientific">Cryobacterium gelidum</name>
    <dbReference type="NCBI Taxonomy" id="1259164"/>
    <lineage>
        <taxon>Bacteria</taxon>
        <taxon>Bacillati</taxon>
        <taxon>Actinomycetota</taxon>
        <taxon>Actinomycetes</taxon>
        <taxon>Micrococcales</taxon>
        <taxon>Microbacteriaceae</taxon>
        <taxon>Cryobacterium</taxon>
    </lineage>
</organism>
<reference evidence="10 11" key="1">
    <citation type="submission" date="2019-03" db="EMBL/GenBank/DDBJ databases">
        <title>Genomics of glacier-inhabiting Cryobacterium strains.</title>
        <authorList>
            <person name="Liu Q."/>
            <person name="Xin Y.-H."/>
        </authorList>
    </citation>
    <scope>NUCLEOTIDE SEQUENCE [LARGE SCALE GENOMIC DNA]</scope>
    <source>
        <strain evidence="10 11">Hz16</strain>
    </source>
</reference>
<dbReference type="CDD" id="cd06173">
    <property type="entry name" value="MFS_MefA_like"/>
    <property type="match status" value="1"/>
</dbReference>
<name>A0A4R9AV20_9MICO</name>
<feature type="transmembrane region" description="Helical" evidence="8">
    <location>
        <begin position="168"/>
        <end position="189"/>
    </location>
</feature>
<feature type="region of interest" description="Disordered" evidence="7">
    <location>
        <begin position="418"/>
        <end position="460"/>
    </location>
</feature>
<feature type="transmembrane region" description="Helical" evidence="8">
    <location>
        <begin position="371"/>
        <end position="393"/>
    </location>
</feature>
<feature type="domain" description="Major facilitator superfamily (MFS) profile" evidence="9">
    <location>
        <begin position="1"/>
        <end position="396"/>
    </location>
</feature>
<evidence type="ECO:0000256" key="4">
    <source>
        <dbReference type="ARBA" id="ARBA00022692"/>
    </source>
</evidence>
<evidence type="ECO:0000313" key="11">
    <source>
        <dbReference type="Proteomes" id="UP000297983"/>
    </source>
</evidence>
<evidence type="ECO:0000256" key="2">
    <source>
        <dbReference type="ARBA" id="ARBA00022448"/>
    </source>
</evidence>
<dbReference type="PROSITE" id="PS50850">
    <property type="entry name" value="MFS"/>
    <property type="match status" value="1"/>
</dbReference>
<keyword evidence="4 8" id="KW-0812">Transmembrane</keyword>
<dbReference type="InterPro" id="IPR010290">
    <property type="entry name" value="TM_effector"/>
</dbReference>
<dbReference type="GO" id="GO:0005886">
    <property type="term" value="C:plasma membrane"/>
    <property type="evidence" value="ECO:0007669"/>
    <property type="project" value="UniProtKB-SubCell"/>
</dbReference>
<feature type="transmembrane region" description="Helical" evidence="8">
    <location>
        <begin position="342"/>
        <end position="365"/>
    </location>
</feature>
<gene>
    <name evidence="10" type="ORF">E3T50_08780</name>
</gene>
<keyword evidence="5 8" id="KW-1133">Transmembrane helix</keyword>
<dbReference type="PANTHER" id="PTHR23513">
    <property type="entry name" value="INTEGRAL MEMBRANE EFFLUX PROTEIN-RELATED"/>
    <property type="match status" value="1"/>
</dbReference>
<keyword evidence="2" id="KW-0813">Transport</keyword>
<proteinExistence type="predicted"/>
<keyword evidence="3" id="KW-1003">Cell membrane</keyword>
<feature type="transmembrane region" description="Helical" evidence="8">
    <location>
        <begin position="77"/>
        <end position="98"/>
    </location>
</feature>
<evidence type="ECO:0000256" key="6">
    <source>
        <dbReference type="ARBA" id="ARBA00023136"/>
    </source>
</evidence>
<evidence type="ECO:0000259" key="9">
    <source>
        <dbReference type="PROSITE" id="PS50850"/>
    </source>
</evidence>
<evidence type="ECO:0000256" key="8">
    <source>
        <dbReference type="SAM" id="Phobius"/>
    </source>
</evidence>
<feature type="transmembrane region" description="Helical" evidence="8">
    <location>
        <begin position="256"/>
        <end position="275"/>
    </location>
</feature>
<comment type="caution">
    <text evidence="10">The sequence shown here is derived from an EMBL/GenBank/DDBJ whole genome shotgun (WGS) entry which is preliminary data.</text>
</comment>
<evidence type="ECO:0000313" key="10">
    <source>
        <dbReference type="EMBL" id="TFD70676.1"/>
    </source>
</evidence>
<evidence type="ECO:0000256" key="1">
    <source>
        <dbReference type="ARBA" id="ARBA00004651"/>
    </source>
</evidence>